<reference evidence="2 3" key="1">
    <citation type="journal article" date="2018" name="PLoS Pathog.">
        <title>Evolution of structural diversity of trichothecenes, a family of toxins produced by plant pathogenic and entomopathogenic fungi.</title>
        <authorList>
            <person name="Proctor R.H."/>
            <person name="McCormick S.P."/>
            <person name="Kim H.S."/>
            <person name="Cardoza R.E."/>
            <person name="Stanley A.M."/>
            <person name="Lindo L."/>
            <person name="Kelly A."/>
            <person name="Brown D.W."/>
            <person name="Lee T."/>
            <person name="Vaughan M.M."/>
            <person name="Alexander N.J."/>
            <person name="Busman M."/>
            <person name="Gutierrez S."/>
        </authorList>
    </citation>
    <scope>NUCLEOTIDE SEQUENCE [LARGE SCALE GENOMIC DNA]</scope>
    <source>
        <strain evidence="2 3">NRRL 3299</strain>
    </source>
</reference>
<dbReference type="AlphaFoldDB" id="A0A395RL59"/>
<protein>
    <submittedName>
        <fullName evidence="2">Uncharacterized protein</fullName>
    </submittedName>
</protein>
<name>A0A395RL59_FUSSP</name>
<gene>
    <name evidence="2" type="ORF">FSPOR_10474</name>
</gene>
<proteinExistence type="predicted"/>
<comment type="caution">
    <text evidence="2">The sequence shown here is derived from an EMBL/GenBank/DDBJ whole genome shotgun (WGS) entry which is preliminary data.</text>
</comment>
<feature type="region of interest" description="Disordered" evidence="1">
    <location>
        <begin position="1"/>
        <end position="27"/>
    </location>
</feature>
<sequence length="83" mass="9507">MSSSHQPSHQARLEEAKDLEEQLSKTTQEALRLKKNYEAELAKKDAEIKTLKGEVSALQLENRVLKEVIKEIAHVINPKQEEE</sequence>
<organism evidence="2 3">
    <name type="scientific">Fusarium sporotrichioides</name>
    <dbReference type="NCBI Taxonomy" id="5514"/>
    <lineage>
        <taxon>Eukaryota</taxon>
        <taxon>Fungi</taxon>
        <taxon>Dikarya</taxon>
        <taxon>Ascomycota</taxon>
        <taxon>Pezizomycotina</taxon>
        <taxon>Sordariomycetes</taxon>
        <taxon>Hypocreomycetidae</taxon>
        <taxon>Hypocreales</taxon>
        <taxon>Nectriaceae</taxon>
        <taxon>Fusarium</taxon>
    </lineage>
</organism>
<dbReference type="Proteomes" id="UP000266152">
    <property type="component" value="Unassembled WGS sequence"/>
</dbReference>
<keyword evidence="3" id="KW-1185">Reference proteome</keyword>
<evidence type="ECO:0000256" key="1">
    <source>
        <dbReference type="SAM" id="MobiDB-lite"/>
    </source>
</evidence>
<feature type="compositionally biased region" description="Basic and acidic residues" evidence="1">
    <location>
        <begin position="11"/>
        <end position="23"/>
    </location>
</feature>
<evidence type="ECO:0000313" key="3">
    <source>
        <dbReference type="Proteomes" id="UP000266152"/>
    </source>
</evidence>
<dbReference type="EMBL" id="PXOF01000180">
    <property type="protein sequence ID" value="RGP60793.1"/>
    <property type="molecule type" value="Genomic_DNA"/>
</dbReference>
<evidence type="ECO:0000313" key="2">
    <source>
        <dbReference type="EMBL" id="RGP60793.1"/>
    </source>
</evidence>
<accession>A0A395RL59</accession>